<evidence type="ECO:0000313" key="2">
    <source>
        <dbReference type="EMBL" id="ABJ84913.1"/>
    </source>
</evidence>
<sequence precursor="true">MSPKIVLILFAAPLFSQTGAIEKAVLEVNAQMTQAAEARDIDRLFGFMLPNDRGSIAQSGFLFLTREDAQASVKRSFTAVQKIAYRWKHQMVTVISPDTAILVADGESEATFADGATVVSPFAQTVIFVRKDGAWKALHAHQSAPPRR</sequence>
<organism evidence="2">
    <name type="scientific">Solibacter usitatus (strain Ellin6076)</name>
    <dbReference type="NCBI Taxonomy" id="234267"/>
    <lineage>
        <taxon>Bacteria</taxon>
        <taxon>Pseudomonadati</taxon>
        <taxon>Acidobacteriota</taxon>
        <taxon>Terriglobia</taxon>
        <taxon>Bryobacterales</taxon>
        <taxon>Solibacteraceae</taxon>
        <taxon>Candidatus Solibacter</taxon>
    </lineage>
</organism>
<dbReference type="HOGENOM" id="CLU_1757630_0_0_0"/>
<dbReference type="OrthoDB" id="5906537at2"/>
<protein>
    <recommendedName>
        <fullName evidence="1">SnoaL-like domain-containing protein</fullName>
    </recommendedName>
</protein>
<reference evidence="2" key="1">
    <citation type="submission" date="2006-10" db="EMBL/GenBank/DDBJ databases">
        <title>Complete sequence of Solibacter usitatus Ellin6076.</title>
        <authorList>
            <consortium name="US DOE Joint Genome Institute"/>
            <person name="Copeland A."/>
            <person name="Lucas S."/>
            <person name="Lapidus A."/>
            <person name="Barry K."/>
            <person name="Detter J.C."/>
            <person name="Glavina del Rio T."/>
            <person name="Hammon N."/>
            <person name="Israni S."/>
            <person name="Dalin E."/>
            <person name="Tice H."/>
            <person name="Pitluck S."/>
            <person name="Thompson L.S."/>
            <person name="Brettin T."/>
            <person name="Bruce D."/>
            <person name="Han C."/>
            <person name="Tapia R."/>
            <person name="Gilna P."/>
            <person name="Schmutz J."/>
            <person name="Larimer F."/>
            <person name="Land M."/>
            <person name="Hauser L."/>
            <person name="Kyrpides N."/>
            <person name="Mikhailova N."/>
            <person name="Janssen P.H."/>
            <person name="Kuske C.R."/>
            <person name="Richardson P."/>
        </authorList>
    </citation>
    <scope>NUCLEOTIDE SEQUENCE</scope>
    <source>
        <strain evidence="2">Ellin6076</strain>
    </source>
</reference>
<dbReference type="SUPFAM" id="SSF54427">
    <property type="entry name" value="NTF2-like"/>
    <property type="match status" value="1"/>
</dbReference>
<evidence type="ECO:0000259" key="1">
    <source>
        <dbReference type="Pfam" id="PF13474"/>
    </source>
</evidence>
<dbReference type="Pfam" id="PF13474">
    <property type="entry name" value="SnoaL_3"/>
    <property type="match status" value="1"/>
</dbReference>
<gene>
    <name evidence="2" type="ordered locus">Acid_3946</name>
</gene>
<dbReference type="InParanoid" id="Q01ZK2"/>
<dbReference type="AlphaFoldDB" id="Q01ZK2"/>
<dbReference type="Gene3D" id="3.10.450.50">
    <property type="match status" value="1"/>
</dbReference>
<dbReference type="InterPro" id="IPR032710">
    <property type="entry name" value="NTF2-like_dom_sf"/>
</dbReference>
<accession>Q01ZK2</accession>
<dbReference type="KEGG" id="sus:Acid_3946"/>
<dbReference type="InterPro" id="IPR037401">
    <property type="entry name" value="SnoaL-like"/>
</dbReference>
<proteinExistence type="predicted"/>
<dbReference type="eggNOG" id="COG4319">
    <property type="taxonomic scope" value="Bacteria"/>
</dbReference>
<dbReference type="EMBL" id="CP000473">
    <property type="protein sequence ID" value="ABJ84913.1"/>
    <property type="molecule type" value="Genomic_DNA"/>
</dbReference>
<name>Q01ZK2_SOLUE</name>
<feature type="domain" description="SnoaL-like" evidence="1">
    <location>
        <begin position="25"/>
        <end position="145"/>
    </location>
</feature>
<dbReference type="STRING" id="234267.Acid_3946"/>